<protein>
    <submittedName>
        <fullName evidence="1">Uncharacterized protein</fullName>
    </submittedName>
</protein>
<organism evidence="1 2">
    <name type="scientific">Stakelama sediminis</name>
    <dbReference type="NCBI Taxonomy" id="463200"/>
    <lineage>
        <taxon>Bacteria</taxon>
        <taxon>Pseudomonadati</taxon>
        <taxon>Pseudomonadota</taxon>
        <taxon>Alphaproteobacteria</taxon>
        <taxon>Sphingomonadales</taxon>
        <taxon>Sphingomonadaceae</taxon>
        <taxon>Stakelama</taxon>
    </lineage>
</organism>
<dbReference type="EMBL" id="JACIJI010000004">
    <property type="protein sequence ID" value="MBB5719367.1"/>
    <property type="molecule type" value="Genomic_DNA"/>
</dbReference>
<evidence type="ECO:0000313" key="1">
    <source>
        <dbReference type="EMBL" id="MBB5719367.1"/>
    </source>
</evidence>
<keyword evidence="2" id="KW-1185">Reference proteome</keyword>
<sequence length="29" mass="3310">MDEVIDMFNGKAGLTGRKWPKLEFAVRIS</sequence>
<proteinExistence type="predicted"/>
<name>A0A840Z0R0_9SPHN</name>
<gene>
    <name evidence="1" type="ORF">FHR23_002308</name>
</gene>
<accession>A0A840Z0R0</accession>
<reference evidence="1 2" key="1">
    <citation type="submission" date="2020-08" db="EMBL/GenBank/DDBJ databases">
        <title>Genomic Encyclopedia of Type Strains, Phase IV (KMG-IV): sequencing the most valuable type-strain genomes for metagenomic binning, comparative biology and taxonomic classification.</title>
        <authorList>
            <person name="Goeker M."/>
        </authorList>
    </citation>
    <scope>NUCLEOTIDE SEQUENCE [LARGE SCALE GENOMIC DNA]</scope>
    <source>
        <strain evidence="1 2">DSM 27203</strain>
    </source>
</reference>
<evidence type="ECO:0000313" key="2">
    <source>
        <dbReference type="Proteomes" id="UP000554342"/>
    </source>
</evidence>
<dbReference type="Proteomes" id="UP000554342">
    <property type="component" value="Unassembled WGS sequence"/>
</dbReference>
<dbReference type="AlphaFoldDB" id="A0A840Z0R0"/>
<comment type="caution">
    <text evidence="1">The sequence shown here is derived from an EMBL/GenBank/DDBJ whole genome shotgun (WGS) entry which is preliminary data.</text>
</comment>